<organism evidence="2 3">
    <name type="scientific">Clostridium senegalense</name>
    <dbReference type="NCBI Taxonomy" id="1465809"/>
    <lineage>
        <taxon>Bacteria</taxon>
        <taxon>Bacillati</taxon>
        <taxon>Bacillota</taxon>
        <taxon>Clostridia</taxon>
        <taxon>Eubacteriales</taxon>
        <taxon>Clostridiaceae</taxon>
        <taxon>Clostridium</taxon>
    </lineage>
</organism>
<name>A0A6M0H6G4_9CLOT</name>
<protein>
    <recommendedName>
        <fullName evidence="1">Putative zinc-finger domain-containing protein</fullName>
    </recommendedName>
</protein>
<comment type="caution">
    <text evidence="2">The sequence shown here is derived from an EMBL/GenBank/DDBJ whole genome shotgun (WGS) entry which is preliminary data.</text>
</comment>
<dbReference type="AlphaFoldDB" id="A0A6M0H6G4"/>
<dbReference type="Pfam" id="PF13490">
    <property type="entry name" value="zf-HC2"/>
    <property type="match status" value="1"/>
</dbReference>
<dbReference type="Proteomes" id="UP000481872">
    <property type="component" value="Unassembled WGS sequence"/>
</dbReference>
<dbReference type="Gene3D" id="2.60.40.1630">
    <property type="entry name" value="bacillus anthracis domain"/>
    <property type="match status" value="1"/>
</dbReference>
<evidence type="ECO:0000313" key="2">
    <source>
        <dbReference type="EMBL" id="NEU05441.1"/>
    </source>
</evidence>
<feature type="domain" description="Putative zinc-finger" evidence="1">
    <location>
        <begin position="9"/>
        <end position="36"/>
    </location>
</feature>
<reference evidence="2 3" key="1">
    <citation type="submission" date="2020-02" db="EMBL/GenBank/DDBJ databases">
        <title>Genome assembly of a novel Clostridium senegalense strain.</title>
        <authorList>
            <person name="Gupta T.B."/>
            <person name="Jauregui R."/>
            <person name="Maclean P."/>
            <person name="Nawarathana A."/>
            <person name="Brightwell G."/>
        </authorList>
    </citation>
    <scope>NUCLEOTIDE SEQUENCE [LARGE SCALE GENOMIC DNA]</scope>
    <source>
        <strain evidence="2 3">AGRFS4</strain>
    </source>
</reference>
<dbReference type="InterPro" id="IPR027383">
    <property type="entry name" value="Znf_put"/>
</dbReference>
<accession>A0A6M0H6G4</accession>
<gene>
    <name evidence="2" type="ORF">G3M99_11350</name>
</gene>
<dbReference type="EMBL" id="JAAGPU010000020">
    <property type="protein sequence ID" value="NEU05441.1"/>
    <property type="molecule type" value="Genomic_DNA"/>
</dbReference>
<dbReference type="RefSeq" id="WP_061995740.1">
    <property type="nucleotide sequence ID" value="NZ_JAAGPU010000020.1"/>
</dbReference>
<evidence type="ECO:0000259" key="1">
    <source>
        <dbReference type="Pfam" id="PF13490"/>
    </source>
</evidence>
<evidence type="ECO:0000313" key="3">
    <source>
        <dbReference type="Proteomes" id="UP000481872"/>
    </source>
</evidence>
<sequence>MKCYDTGILQSYIDGELSPEMMKKVSNHLDKCKVCQSEFDKLLELNQWEIELRNQDIQRDPIDVEKAWNKLEYNLNNQNIISKIRGVFMNMNKSKLKKITTVTMAALTIMALPMAAKGVQSLFSTYVLEDSIVNETLVREDGTVVDGTKDGQFQTLDEKITDKDITVHLTDLYVSESRVSVNYRIEDKNGNLVPIEYDTKGLDLKDDGIKDGKQVDDPEYYLDKKEGTFSVLTFLQSEEGRSPFELFKDGNKLEIGVRELGEKTEGTITFVGFNPLEYPVNLDININKIGKVSGSWNGQIEINPNK</sequence>
<proteinExistence type="predicted"/>
<keyword evidence="3" id="KW-1185">Reference proteome</keyword>